<feature type="region of interest" description="Disordered" evidence="1">
    <location>
        <begin position="106"/>
        <end position="256"/>
    </location>
</feature>
<feature type="compositionally biased region" description="Basic and acidic residues" evidence="1">
    <location>
        <begin position="174"/>
        <end position="187"/>
    </location>
</feature>
<protein>
    <submittedName>
        <fullName evidence="3">PepSY domain-containing protein</fullName>
    </submittedName>
</protein>
<name>A0ABS1J262_9FIRM</name>
<dbReference type="Gene3D" id="3.10.450.40">
    <property type="match status" value="2"/>
</dbReference>
<dbReference type="RefSeq" id="WP_208429680.1">
    <property type="nucleotide sequence ID" value="NZ_JAEPRJ010000001.1"/>
</dbReference>
<dbReference type="Proteomes" id="UP000604730">
    <property type="component" value="Unassembled WGS sequence"/>
</dbReference>
<feature type="compositionally biased region" description="Low complexity" evidence="1">
    <location>
        <begin position="188"/>
        <end position="197"/>
    </location>
</feature>
<comment type="caution">
    <text evidence="3">The sequence shown here is derived from an EMBL/GenBank/DDBJ whole genome shotgun (WGS) entry which is preliminary data.</text>
</comment>
<gene>
    <name evidence="3" type="ORF">JJN12_10745</name>
</gene>
<keyword evidence="4" id="KW-1185">Reference proteome</keyword>
<evidence type="ECO:0000256" key="1">
    <source>
        <dbReference type="SAM" id="MobiDB-lite"/>
    </source>
</evidence>
<sequence>MANLIKNKYILTIATVLIFGLTIALGSLYAKDRIERNDILTESDAVKFAYVDAGISPKSAPSYEAKLLKEDGIYVYKVVISSDDTKYKYTIAANNGEVISSESARIAKNKKTNTSSSDTTSVEENAANNSSNKANTLEKTGKNVISNAKSKDKPNNKATDNQTTGSTAVNDVAENDKPAKGKSDVKNVADNTNANNNMDDKKPDKKNSNDNIDGKKASGKKASGKKKRKKNVVDNNRHHISTDNETNNTSTGKTSTVSEVAASRHYISMDMAKSITLKDAGFRPSFVTFEKALLKKDDGKVMYEIEFFTSAYEYEYEVDAYTGAILSKDVDPLSPSDKAEKVKENSSNTPKNADLEDYEKKHDKGDDDDDDD</sequence>
<evidence type="ECO:0000313" key="4">
    <source>
        <dbReference type="Proteomes" id="UP000604730"/>
    </source>
</evidence>
<feature type="compositionally biased region" description="Polar residues" evidence="1">
    <location>
        <begin position="243"/>
        <end position="256"/>
    </location>
</feature>
<proteinExistence type="predicted"/>
<feature type="domain" description="PepSY" evidence="2">
    <location>
        <begin position="267"/>
        <end position="328"/>
    </location>
</feature>
<organism evidence="3 4">
    <name type="scientific">Catonella massiliensis</name>
    <dbReference type="NCBI Taxonomy" id="2799636"/>
    <lineage>
        <taxon>Bacteria</taxon>
        <taxon>Bacillati</taxon>
        <taxon>Bacillota</taxon>
        <taxon>Clostridia</taxon>
        <taxon>Lachnospirales</taxon>
        <taxon>Lachnospiraceae</taxon>
        <taxon>Catonella</taxon>
    </lineage>
</organism>
<feature type="compositionally biased region" description="Basic residues" evidence="1">
    <location>
        <begin position="217"/>
        <end position="230"/>
    </location>
</feature>
<accession>A0ABS1J262</accession>
<feature type="compositionally biased region" description="Low complexity" evidence="1">
    <location>
        <begin position="112"/>
        <end position="135"/>
    </location>
</feature>
<feature type="compositionally biased region" description="Basic and acidic residues" evidence="1">
    <location>
        <begin position="231"/>
        <end position="242"/>
    </location>
</feature>
<dbReference type="Pfam" id="PF03413">
    <property type="entry name" value="PepSY"/>
    <property type="match status" value="2"/>
</dbReference>
<feature type="compositionally biased region" description="Basic and acidic residues" evidence="1">
    <location>
        <begin position="198"/>
        <end position="216"/>
    </location>
</feature>
<dbReference type="EMBL" id="JAEPRJ010000001">
    <property type="protein sequence ID" value="MBK5898249.1"/>
    <property type="molecule type" value="Genomic_DNA"/>
</dbReference>
<evidence type="ECO:0000313" key="3">
    <source>
        <dbReference type="EMBL" id="MBK5898249.1"/>
    </source>
</evidence>
<feature type="compositionally biased region" description="Polar residues" evidence="1">
    <location>
        <begin position="156"/>
        <end position="169"/>
    </location>
</feature>
<evidence type="ECO:0000259" key="2">
    <source>
        <dbReference type="Pfam" id="PF03413"/>
    </source>
</evidence>
<feature type="domain" description="PepSY" evidence="2">
    <location>
        <begin position="64"/>
        <end position="102"/>
    </location>
</feature>
<reference evidence="3 4" key="1">
    <citation type="submission" date="2021-01" db="EMBL/GenBank/DDBJ databases">
        <title>Isolation and description of Catonella massiliensis sp. nov., a novel Catonella species, isolated from a stable periodontitis subject.</title>
        <authorList>
            <person name="Antezack A."/>
            <person name="Boxberger M."/>
            <person name="La Scola B."/>
            <person name="Monnet-Corti V."/>
        </authorList>
    </citation>
    <scope>NUCLEOTIDE SEQUENCE [LARGE SCALE GENOMIC DNA]</scope>
    <source>
        <strain evidence="3 4">Marseille-Q4567</strain>
    </source>
</reference>
<dbReference type="InterPro" id="IPR025711">
    <property type="entry name" value="PepSY"/>
</dbReference>
<feature type="region of interest" description="Disordered" evidence="1">
    <location>
        <begin position="329"/>
        <end position="372"/>
    </location>
</feature>